<reference evidence="1 2" key="1">
    <citation type="submission" date="2020-01" db="EMBL/GenBank/DDBJ databases">
        <title>Genomes assembled from Gulf of Kutch pelagic sediment metagenomes.</title>
        <authorList>
            <person name="Chandrashekar M."/>
            <person name="Mahajan M.S."/>
            <person name="Dave K.J."/>
            <person name="Vatsa P."/>
            <person name="Nathani N.M."/>
        </authorList>
    </citation>
    <scope>NUCLEOTIDE SEQUENCE [LARGE SCALE GENOMIC DNA]</scope>
    <source>
        <strain evidence="1">KS3-K002</strain>
    </source>
</reference>
<proteinExistence type="predicted"/>
<comment type="caution">
    <text evidence="1">The sequence shown here is derived from an EMBL/GenBank/DDBJ whole genome shotgun (WGS) entry which is preliminary data.</text>
</comment>
<accession>A0AAE4ZCA0</accession>
<evidence type="ECO:0000313" key="2">
    <source>
        <dbReference type="Proteomes" id="UP000702544"/>
    </source>
</evidence>
<organism evidence="1 2">
    <name type="scientific">Candidatus Kutchimonas denitrificans</name>
    <dbReference type="NCBI Taxonomy" id="3056748"/>
    <lineage>
        <taxon>Bacteria</taxon>
        <taxon>Pseudomonadati</taxon>
        <taxon>Gemmatimonadota</taxon>
        <taxon>Gemmatimonadia</taxon>
        <taxon>Candidatus Palauibacterales</taxon>
        <taxon>Candidatus Palauibacteraceae</taxon>
        <taxon>Candidatus Kutchimonas</taxon>
    </lineage>
</organism>
<dbReference type="AlphaFoldDB" id="A0AAE4ZCA0"/>
<dbReference type="Proteomes" id="UP000702544">
    <property type="component" value="Unassembled WGS sequence"/>
</dbReference>
<gene>
    <name evidence="1" type="ORF">GWO12_16800</name>
</gene>
<name>A0AAE4ZCA0_9BACT</name>
<evidence type="ECO:0000313" key="1">
    <source>
        <dbReference type="EMBL" id="NIR76737.1"/>
    </source>
</evidence>
<sequence>MAFDPMGTMVIDEPDAEKLARALHADQHARDQQGPWEDLPEKARNIYREWARRVLKHYTEF</sequence>
<dbReference type="EMBL" id="JAACAK010000148">
    <property type="protein sequence ID" value="NIR76737.1"/>
    <property type="molecule type" value="Genomic_DNA"/>
</dbReference>
<protein>
    <submittedName>
        <fullName evidence="1">Uncharacterized protein</fullName>
    </submittedName>
</protein>